<organism evidence="1 2">
    <name type="scientific">Rosistilla ulvae</name>
    <dbReference type="NCBI Taxonomy" id="1930277"/>
    <lineage>
        <taxon>Bacteria</taxon>
        <taxon>Pseudomonadati</taxon>
        <taxon>Planctomycetota</taxon>
        <taxon>Planctomycetia</taxon>
        <taxon>Pirellulales</taxon>
        <taxon>Pirellulaceae</taxon>
        <taxon>Rosistilla</taxon>
    </lineage>
</organism>
<sequence>MHLIDFQTNEVLLDRVAIAATPWQRFCGLMLRRNFEPGFALWLDPCRSIHTMWMRVPIDVYFLDDEGTILEHRSDVAPWSIVLPAGRARSVLEIPNAAKRLTVGSCVRLSDPKQ</sequence>
<dbReference type="InterPro" id="IPR003795">
    <property type="entry name" value="DUF192"/>
</dbReference>
<name>A0A517M2K8_9BACT</name>
<dbReference type="Pfam" id="PF02643">
    <property type="entry name" value="DUF192"/>
    <property type="match status" value="1"/>
</dbReference>
<dbReference type="Gene3D" id="2.60.120.1140">
    <property type="entry name" value="Protein of unknown function DUF192"/>
    <property type="match status" value="1"/>
</dbReference>
<dbReference type="EMBL" id="CP036261">
    <property type="protein sequence ID" value="QDS89113.1"/>
    <property type="molecule type" value="Genomic_DNA"/>
</dbReference>
<gene>
    <name evidence="1" type="ORF">EC9_33100</name>
</gene>
<accession>A0A517M2K8</accession>
<dbReference type="AlphaFoldDB" id="A0A517M2K8"/>
<reference evidence="1 2" key="1">
    <citation type="submission" date="2019-02" db="EMBL/GenBank/DDBJ databases">
        <title>Deep-cultivation of Planctomycetes and their phenomic and genomic characterization uncovers novel biology.</title>
        <authorList>
            <person name="Wiegand S."/>
            <person name="Jogler M."/>
            <person name="Boedeker C."/>
            <person name="Pinto D."/>
            <person name="Vollmers J."/>
            <person name="Rivas-Marin E."/>
            <person name="Kohn T."/>
            <person name="Peeters S.H."/>
            <person name="Heuer A."/>
            <person name="Rast P."/>
            <person name="Oberbeckmann S."/>
            <person name="Bunk B."/>
            <person name="Jeske O."/>
            <person name="Meyerdierks A."/>
            <person name="Storesund J.E."/>
            <person name="Kallscheuer N."/>
            <person name="Luecker S."/>
            <person name="Lage O.M."/>
            <person name="Pohl T."/>
            <person name="Merkel B.J."/>
            <person name="Hornburger P."/>
            <person name="Mueller R.-W."/>
            <person name="Bruemmer F."/>
            <person name="Labrenz M."/>
            <person name="Spormann A.M."/>
            <person name="Op den Camp H."/>
            <person name="Overmann J."/>
            <person name="Amann R."/>
            <person name="Jetten M.S.M."/>
            <person name="Mascher T."/>
            <person name="Medema M.H."/>
            <person name="Devos D.P."/>
            <person name="Kaster A.-K."/>
            <person name="Ovreas L."/>
            <person name="Rohde M."/>
            <person name="Galperin M.Y."/>
            <person name="Jogler C."/>
        </authorList>
    </citation>
    <scope>NUCLEOTIDE SEQUENCE [LARGE SCALE GENOMIC DNA]</scope>
    <source>
        <strain evidence="1 2">EC9</strain>
    </source>
</reference>
<proteinExistence type="predicted"/>
<dbReference type="OrthoDB" id="9813379at2"/>
<evidence type="ECO:0000313" key="2">
    <source>
        <dbReference type="Proteomes" id="UP000319557"/>
    </source>
</evidence>
<protein>
    <recommendedName>
        <fullName evidence="3">ACR</fullName>
    </recommendedName>
</protein>
<dbReference type="RefSeq" id="WP_145346680.1">
    <property type="nucleotide sequence ID" value="NZ_CP036261.1"/>
</dbReference>
<evidence type="ECO:0000313" key="1">
    <source>
        <dbReference type="EMBL" id="QDS89113.1"/>
    </source>
</evidence>
<dbReference type="Proteomes" id="UP000319557">
    <property type="component" value="Chromosome"/>
</dbReference>
<keyword evidence="2" id="KW-1185">Reference proteome</keyword>
<dbReference type="KEGG" id="ruv:EC9_33100"/>
<evidence type="ECO:0008006" key="3">
    <source>
        <dbReference type="Google" id="ProtNLM"/>
    </source>
</evidence>
<dbReference type="InterPro" id="IPR038695">
    <property type="entry name" value="Saro_0823-like_sf"/>
</dbReference>